<sequence>MLGYGGQTALNCGVNLDRLGILKKYGISVLGTQIPGIMTAEDRQKFKDAMIKCNVPVLKSKTVNTFDDAKKAAEELGYPVIVRVAYTLGGKGGGVAFNEIELYEIVGRGLTASLVGQILIEEYVGSWKQIEYEVMQ</sequence>
<keyword evidence="3" id="KW-0067">ATP-binding</keyword>
<dbReference type="GO" id="GO:0005737">
    <property type="term" value="C:cytoplasm"/>
    <property type="evidence" value="ECO:0007669"/>
    <property type="project" value="TreeGrafter"/>
</dbReference>
<dbReference type="SUPFAM" id="SSF56059">
    <property type="entry name" value="Glutathione synthetase ATP-binding domain-like"/>
    <property type="match status" value="1"/>
</dbReference>
<dbReference type="InterPro" id="IPR005479">
    <property type="entry name" value="CPAse_ATP-bd"/>
</dbReference>
<dbReference type="Pfam" id="PF02786">
    <property type="entry name" value="CPSase_L_D2"/>
    <property type="match status" value="1"/>
</dbReference>
<evidence type="ECO:0000256" key="3">
    <source>
        <dbReference type="ARBA" id="ARBA00022840"/>
    </source>
</evidence>
<dbReference type="InterPro" id="IPR016185">
    <property type="entry name" value="PreATP-grasp_dom_sf"/>
</dbReference>
<dbReference type="GO" id="GO:0005524">
    <property type="term" value="F:ATP binding"/>
    <property type="evidence" value="ECO:0007669"/>
    <property type="project" value="UniProtKB-KW"/>
</dbReference>
<keyword evidence="2" id="KW-0547">Nucleotide-binding</keyword>
<dbReference type="SUPFAM" id="SSF52440">
    <property type="entry name" value="PreATP-grasp domain"/>
    <property type="match status" value="1"/>
</dbReference>
<dbReference type="EMBL" id="UINC01037199">
    <property type="protein sequence ID" value="SVB32330.1"/>
    <property type="molecule type" value="Genomic_DNA"/>
</dbReference>
<name>A0A382D1L7_9ZZZZ</name>
<dbReference type="AlphaFoldDB" id="A0A382D1L7"/>
<evidence type="ECO:0000256" key="1">
    <source>
        <dbReference type="ARBA" id="ARBA00022598"/>
    </source>
</evidence>
<feature type="domain" description="Carbamoyl phosphate synthase ATP-binding" evidence="4">
    <location>
        <begin position="42"/>
        <end position="135"/>
    </location>
</feature>
<dbReference type="PANTHER" id="PTHR11405:SF53">
    <property type="entry name" value="CARBAMOYL-PHOSPHATE SYNTHASE [AMMONIA], MITOCHONDRIAL"/>
    <property type="match status" value="1"/>
</dbReference>
<dbReference type="PANTHER" id="PTHR11405">
    <property type="entry name" value="CARBAMOYLTRANSFERASE FAMILY MEMBER"/>
    <property type="match status" value="1"/>
</dbReference>
<evidence type="ECO:0000256" key="2">
    <source>
        <dbReference type="ARBA" id="ARBA00022741"/>
    </source>
</evidence>
<gene>
    <name evidence="5" type="ORF">METZ01_LOCUS185184</name>
</gene>
<keyword evidence="1" id="KW-0436">Ligase</keyword>
<proteinExistence type="predicted"/>
<dbReference type="Gene3D" id="3.30.470.20">
    <property type="entry name" value="ATP-grasp fold, B domain"/>
    <property type="match status" value="1"/>
</dbReference>
<dbReference type="GO" id="GO:0006541">
    <property type="term" value="P:glutamine metabolic process"/>
    <property type="evidence" value="ECO:0007669"/>
    <property type="project" value="TreeGrafter"/>
</dbReference>
<protein>
    <recommendedName>
        <fullName evidence="4">Carbamoyl phosphate synthase ATP-binding domain-containing protein</fullName>
    </recommendedName>
</protein>
<dbReference type="PRINTS" id="PR00098">
    <property type="entry name" value="CPSASE"/>
</dbReference>
<reference evidence="5" key="1">
    <citation type="submission" date="2018-05" db="EMBL/GenBank/DDBJ databases">
        <authorList>
            <person name="Lanie J.A."/>
            <person name="Ng W.-L."/>
            <person name="Kazmierczak K.M."/>
            <person name="Andrzejewski T.M."/>
            <person name="Davidsen T.M."/>
            <person name="Wayne K.J."/>
            <person name="Tettelin H."/>
            <person name="Glass J.I."/>
            <person name="Rusch D."/>
            <person name="Podicherti R."/>
            <person name="Tsui H.-C.T."/>
            <person name="Winkler M.E."/>
        </authorList>
    </citation>
    <scope>NUCLEOTIDE SEQUENCE</scope>
</reference>
<dbReference type="InterPro" id="IPR005483">
    <property type="entry name" value="CPSase_dom"/>
</dbReference>
<organism evidence="5">
    <name type="scientific">marine metagenome</name>
    <dbReference type="NCBI Taxonomy" id="408172"/>
    <lineage>
        <taxon>unclassified sequences</taxon>
        <taxon>metagenomes</taxon>
        <taxon>ecological metagenomes</taxon>
    </lineage>
</organism>
<feature type="non-terminal residue" evidence="5">
    <location>
        <position position="136"/>
    </location>
</feature>
<dbReference type="GO" id="GO:0004088">
    <property type="term" value="F:carbamoyl-phosphate synthase (glutamine-hydrolyzing) activity"/>
    <property type="evidence" value="ECO:0007669"/>
    <property type="project" value="TreeGrafter"/>
</dbReference>
<evidence type="ECO:0000259" key="4">
    <source>
        <dbReference type="Pfam" id="PF02786"/>
    </source>
</evidence>
<evidence type="ECO:0000313" key="5">
    <source>
        <dbReference type="EMBL" id="SVB32330.1"/>
    </source>
</evidence>
<accession>A0A382D1L7</accession>